<dbReference type="InterPro" id="IPR051695">
    <property type="entry name" value="Phosphoglycerate_Mutase"/>
</dbReference>
<dbReference type="AlphaFoldDB" id="A0A370FKW4"/>
<dbReference type="Gene3D" id="3.40.50.1240">
    <property type="entry name" value="Phosphoglycerate mutase-like"/>
    <property type="match status" value="1"/>
</dbReference>
<feature type="binding site" evidence="3">
    <location>
        <position position="60"/>
    </location>
    <ligand>
        <name>substrate</name>
    </ligand>
</feature>
<dbReference type="GO" id="GO:0043456">
    <property type="term" value="P:regulation of pentose-phosphate shunt"/>
    <property type="evidence" value="ECO:0007669"/>
    <property type="project" value="TreeGrafter"/>
</dbReference>
<evidence type="ECO:0000256" key="3">
    <source>
        <dbReference type="PIRSR" id="PIRSR613078-2"/>
    </source>
</evidence>
<dbReference type="Pfam" id="PF00300">
    <property type="entry name" value="His_Phos_1"/>
    <property type="match status" value="1"/>
</dbReference>
<evidence type="ECO:0000256" key="1">
    <source>
        <dbReference type="ARBA" id="ARBA00022801"/>
    </source>
</evidence>
<dbReference type="PANTHER" id="PTHR46517:SF1">
    <property type="entry name" value="FRUCTOSE-2,6-BISPHOSPHATASE TIGAR"/>
    <property type="match status" value="1"/>
</dbReference>
<evidence type="ECO:0000313" key="5">
    <source>
        <dbReference type="Proteomes" id="UP000255265"/>
    </source>
</evidence>
<keyword evidence="1" id="KW-0378">Hydrolase</keyword>
<evidence type="ECO:0000313" key="4">
    <source>
        <dbReference type="EMBL" id="RDI28296.1"/>
    </source>
</evidence>
<feature type="active site" description="Tele-phosphohistidine intermediate" evidence="2">
    <location>
        <position position="11"/>
    </location>
</feature>
<reference evidence="4 5" key="1">
    <citation type="submission" date="2018-07" db="EMBL/GenBank/DDBJ databases">
        <title>Genomic Encyclopedia of Type Strains, Phase IV (KMG-IV): sequencing the most valuable type-strain genomes for metagenomic binning, comparative biology and taxonomic classification.</title>
        <authorList>
            <person name="Goeker M."/>
        </authorList>
    </citation>
    <scope>NUCLEOTIDE SEQUENCE [LARGE SCALE GENOMIC DNA]</scope>
    <source>
        <strain evidence="4 5">DSM 21352</strain>
    </source>
</reference>
<protein>
    <submittedName>
        <fullName evidence="4">Putative phosphoglycerate mutase</fullName>
    </submittedName>
</protein>
<feature type="active site" description="Proton donor/acceptor" evidence="2">
    <location>
        <position position="86"/>
    </location>
</feature>
<comment type="caution">
    <text evidence="4">The sequence shown here is derived from an EMBL/GenBank/DDBJ whole genome shotgun (WGS) entry which is preliminary data.</text>
</comment>
<dbReference type="GO" id="GO:0004331">
    <property type="term" value="F:fructose-2,6-bisphosphate 2-phosphatase activity"/>
    <property type="evidence" value="ECO:0007669"/>
    <property type="project" value="TreeGrafter"/>
</dbReference>
<dbReference type="CDD" id="cd07067">
    <property type="entry name" value="HP_PGM_like"/>
    <property type="match status" value="1"/>
</dbReference>
<evidence type="ECO:0000256" key="2">
    <source>
        <dbReference type="PIRSR" id="PIRSR613078-1"/>
    </source>
</evidence>
<gene>
    <name evidence="4" type="ORF">DFR41_10148</name>
</gene>
<sequence>MDLTRLIAVRHGETLWNVDTRIQGQLDIPLNDEGQWQAQQVGRALAEEPIAAIYASDLARAWQTASAIAEAHPDAPALIAEPRLRERGFGIFEGRTFAEIEAELPEQALKWRKRVPDFAPEGGENLLVFRDRIVAVAAELAARHPGELVVLVAHGGVMDVLYRAATGQELQAPRTWELRNAAINRLLWTPEGFSLVGWADTGHLSRDLARDETST</sequence>
<dbReference type="EMBL" id="QQAV01000001">
    <property type="protein sequence ID" value="RDI28296.1"/>
    <property type="molecule type" value="Genomic_DNA"/>
</dbReference>
<dbReference type="Proteomes" id="UP000255265">
    <property type="component" value="Unassembled WGS sequence"/>
</dbReference>
<dbReference type="InterPro" id="IPR029033">
    <property type="entry name" value="His_PPase_superfam"/>
</dbReference>
<dbReference type="RefSeq" id="WP_114801306.1">
    <property type="nucleotide sequence ID" value="NZ_QQAV01000001.1"/>
</dbReference>
<dbReference type="STRING" id="433924.NS331_25180"/>
<proteinExistence type="predicted"/>
<dbReference type="SMART" id="SM00855">
    <property type="entry name" value="PGAM"/>
    <property type="match status" value="1"/>
</dbReference>
<dbReference type="GO" id="GO:0005829">
    <property type="term" value="C:cytosol"/>
    <property type="evidence" value="ECO:0007669"/>
    <property type="project" value="TreeGrafter"/>
</dbReference>
<keyword evidence="5" id="KW-1185">Reference proteome</keyword>
<dbReference type="PANTHER" id="PTHR46517">
    <property type="entry name" value="FRUCTOSE-2,6-BISPHOSPHATASE TIGAR"/>
    <property type="match status" value="1"/>
</dbReference>
<dbReference type="OrthoDB" id="9783269at2"/>
<dbReference type="InterPro" id="IPR013078">
    <property type="entry name" value="His_Pase_superF_clade-1"/>
</dbReference>
<dbReference type="SUPFAM" id="SSF53254">
    <property type="entry name" value="Phosphoglycerate mutase-like"/>
    <property type="match status" value="1"/>
</dbReference>
<name>A0A370FKW4_9BURK</name>
<accession>A0A370FKW4</accession>
<organism evidence="4 5">
    <name type="scientific">Pseudacidovorax intermedius</name>
    <dbReference type="NCBI Taxonomy" id="433924"/>
    <lineage>
        <taxon>Bacteria</taxon>
        <taxon>Pseudomonadati</taxon>
        <taxon>Pseudomonadota</taxon>
        <taxon>Betaproteobacteria</taxon>
        <taxon>Burkholderiales</taxon>
        <taxon>Comamonadaceae</taxon>
        <taxon>Pseudacidovorax</taxon>
    </lineage>
</organism>
<dbReference type="GO" id="GO:0045820">
    <property type="term" value="P:negative regulation of glycolytic process"/>
    <property type="evidence" value="ECO:0007669"/>
    <property type="project" value="TreeGrafter"/>
</dbReference>
<feature type="binding site" evidence="3">
    <location>
        <begin position="10"/>
        <end position="17"/>
    </location>
    <ligand>
        <name>substrate</name>
    </ligand>
</feature>